<dbReference type="Proteomes" id="UP000580709">
    <property type="component" value="Unassembled WGS sequence"/>
</dbReference>
<name>A0A6C1TX04_9CORY</name>
<reference evidence="2 5" key="2">
    <citation type="submission" date="2020-07" db="EMBL/GenBank/DDBJ databases">
        <authorList>
            <person name="Khare M."/>
        </authorList>
    </citation>
    <scope>NUCLEOTIDE SEQUENCE [LARGE SCALE GENOMIC DNA]</scope>
    <source>
        <strain evidence="2 5">P8776</strain>
    </source>
</reference>
<comment type="caution">
    <text evidence="3">The sequence shown here is derived from an EMBL/GenBank/DDBJ whole genome shotgun (WGS) entry which is preliminary data.</text>
</comment>
<sequence length="183" mass="18844">MDSSTILARELIDALRTRNQTISFCESLTAGLVAATLATVPGASAVLRGGLVVYATDLKRSLASVPEEVLSTHGAVSPVTAREMARGTRRVCRSDWAVAVTGVAGPDTQDGHPVGEVWVGLSGPRWTASSAAAQLVDSAAGRYALLPSATEPVRVLAGGREEIRQAAVQAALSGALAGVREQN</sequence>
<dbReference type="RefSeq" id="WP_136651640.1">
    <property type="nucleotide sequence ID" value="NZ_JACEOR010000544.1"/>
</dbReference>
<dbReference type="Gene3D" id="3.90.950.20">
    <property type="entry name" value="CinA-like"/>
    <property type="match status" value="1"/>
</dbReference>
<feature type="domain" description="CinA C-terminal" evidence="1">
    <location>
        <begin position="7"/>
        <end position="127"/>
    </location>
</feature>
<evidence type="ECO:0000313" key="2">
    <source>
        <dbReference type="EMBL" id="MBA4506025.1"/>
    </source>
</evidence>
<dbReference type="AlphaFoldDB" id="A0A6C1TX04"/>
<evidence type="ECO:0000313" key="4">
    <source>
        <dbReference type="Proteomes" id="UP000336646"/>
    </source>
</evidence>
<proteinExistence type="predicted"/>
<evidence type="ECO:0000313" key="5">
    <source>
        <dbReference type="Proteomes" id="UP000580709"/>
    </source>
</evidence>
<dbReference type="EMBL" id="RXIR01000010">
    <property type="protein sequence ID" value="TVS28709.1"/>
    <property type="molecule type" value="Genomic_DNA"/>
</dbReference>
<dbReference type="EMBL" id="JACEOR010000544">
    <property type="protein sequence ID" value="MBA4506025.1"/>
    <property type="molecule type" value="Genomic_DNA"/>
</dbReference>
<dbReference type="SUPFAM" id="SSF142433">
    <property type="entry name" value="CinA-like"/>
    <property type="match status" value="1"/>
</dbReference>
<organism evidence="3 4">
    <name type="scientific">Corynebacterium sanguinis</name>
    <dbReference type="NCBI Taxonomy" id="2594913"/>
    <lineage>
        <taxon>Bacteria</taxon>
        <taxon>Bacillati</taxon>
        <taxon>Actinomycetota</taxon>
        <taxon>Actinomycetes</taxon>
        <taxon>Mycobacteriales</taxon>
        <taxon>Corynebacteriaceae</taxon>
        <taxon>Corynebacterium</taxon>
    </lineage>
</organism>
<accession>A0A6C1TX04</accession>
<dbReference type="InterPro" id="IPR008136">
    <property type="entry name" value="CinA_C"/>
</dbReference>
<reference evidence="3 4" key="1">
    <citation type="submission" date="2018-12" db="EMBL/GenBank/DDBJ databases">
        <title>Corynebacterium sanguinis sp. nov., a clinically-associated and environmental corynebacterium.</title>
        <authorList>
            <person name="Gonzales-Siles L."/>
            <person name="Jaen-Luchoro D."/>
            <person name="Cardew S."/>
            <person name="Inganas E."/>
            <person name="Ohlen M."/>
            <person name="Jensie-Markopolous S."/>
            <person name="Pinyeiro-Iglesias B."/>
            <person name="Molin K."/>
            <person name="Skovbjerg S."/>
            <person name="Svensson-Stadler L."/>
            <person name="Funke G."/>
            <person name="Moore E.R.B."/>
        </authorList>
    </citation>
    <scope>NUCLEOTIDE SEQUENCE [LARGE SCALE GENOMIC DNA]</scope>
    <source>
        <strain evidence="3 4">58734</strain>
    </source>
</reference>
<evidence type="ECO:0000259" key="1">
    <source>
        <dbReference type="Pfam" id="PF02464"/>
    </source>
</evidence>
<evidence type="ECO:0000313" key="3">
    <source>
        <dbReference type="EMBL" id="TVS28709.1"/>
    </source>
</evidence>
<dbReference type="Pfam" id="PF02464">
    <property type="entry name" value="CinA"/>
    <property type="match status" value="1"/>
</dbReference>
<dbReference type="OrthoDB" id="1253990at2"/>
<gene>
    <name evidence="3" type="ORF">EKI59_06150</name>
    <name evidence="2" type="ORF">H0H28_12020</name>
</gene>
<dbReference type="NCBIfam" id="TIGR00199">
    <property type="entry name" value="PncC_domain"/>
    <property type="match status" value="1"/>
</dbReference>
<keyword evidence="5" id="KW-1185">Reference proteome</keyword>
<protein>
    <submittedName>
        <fullName evidence="3">CinA family protein</fullName>
    </submittedName>
</protein>
<dbReference type="Proteomes" id="UP000336646">
    <property type="component" value="Unassembled WGS sequence"/>
</dbReference>
<dbReference type="InterPro" id="IPR036653">
    <property type="entry name" value="CinA-like_C"/>
</dbReference>